<dbReference type="SUPFAM" id="SSF161098">
    <property type="entry name" value="MetI-like"/>
    <property type="match status" value="1"/>
</dbReference>
<evidence type="ECO:0000256" key="4">
    <source>
        <dbReference type="ARBA" id="ARBA00022692"/>
    </source>
</evidence>
<evidence type="ECO:0000256" key="7">
    <source>
        <dbReference type="SAM" id="Phobius"/>
    </source>
</evidence>
<gene>
    <name evidence="9" type="ORF">AALO17_09370</name>
</gene>
<evidence type="ECO:0000256" key="1">
    <source>
        <dbReference type="ARBA" id="ARBA00004651"/>
    </source>
</evidence>
<feature type="transmembrane region" description="Helical" evidence="7">
    <location>
        <begin position="97"/>
        <end position="114"/>
    </location>
</feature>
<sequence>MKAWHNRLEWAGFFAVLFCIWQAAATWVHNDMILPAPLQVLQTMEQQLVSPVFLPTVLISVGRVAAAVVLALGSGFLLAMLAHLVHPLEFFITRLLLLLRSIPNIAFIILMLFWMNREAAVLLVLWLLLVPIVYSALLERMEEISAHYKDVFRIYPQPWSVRLREAFFPELAGTWSAAVVTASSLACKAGVMAEILCQVPAGIGRSMQSARFALDTAGVMGWTIWLLLFAFALDAFWKRLPLWLERMQG</sequence>
<dbReference type="RefSeq" id="WP_067555969.1">
    <property type="nucleotide sequence ID" value="NZ_CAMNXC010000039.1"/>
</dbReference>
<evidence type="ECO:0000256" key="2">
    <source>
        <dbReference type="ARBA" id="ARBA00022448"/>
    </source>
</evidence>
<keyword evidence="3" id="KW-1003">Cell membrane</keyword>
<keyword evidence="4 7" id="KW-0812">Transmembrane</keyword>
<dbReference type="Proteomes" id="UP000069771">
    <property type="component" value="Chromosome"/>
</dbReference>
<dbReference type="PANTHER" id="PTHR30151">
    <property type="entry name" value="ALKANE SULFONATE ABC TRANSPORTER-RELATED, MEMBRANE SUBUNIT"/>
    <property type="match status" value="1"/>
</dbReference>
<dbReference type="EMBL" id="CP011391">
    <property type="protein sequence ID" value="AMK54071.1"/>
    <property type="molecule type" value="Genomic_DNA"/>
</dbReference>
<dbReference type="PROSITE" id="PS50928">
    <property type="entry name" value="ABC_TM1"/>
    <property type="match status" value="1"/>
</dbReference>
<evidence type="ECO:0000256" key="3">
    <source>
        <dbReference type="ARBA" id="ARBA00022475"/>
    </source>
</evidence>
<feature type="transmembrane region" description="Helical" evidence="7">
    <location>
        <begin position="64"/>
        <end position="85"/>
    </location>
</feature>
<dbReference type="GO" id="GO:0055085">
    <property type="term" value="P:transmembrane transport"/>
    <property type="evidence" value="ECO:0007669"/>
    <property type="project" value="InterPro"/>
</dbReference>
<name>A0A140DTU4_9FIRM</name>
<dbReference type="Gene3D" id="1.10.3720.10">
    <property type="entry name" value="MetI-like"/>
    <property type="match status" value="1"/>
</dbReference>
<evidence type="ECO:0000313" key="9">
    <source>
        <dbReference type="EMBL" id="AMK54071.1"/>
    </source>
</evidence>
<comment type="subcellular location">
    <subcellularLocation>
        <location evidence="1">Cell membrane</location>
        <topology evidence="1">Multi-pass membrane protein</topology>
    </subcellularLocation>
</comment>
<keyword evidence="5 7" id="KW-1133">Transmembrane helix</keyword>
<dbReference type="STRING" id="1702221.AALO17_09370"/>
<dbReference type="GeneID" id="78477728"/>
<evidence type="ECO:0000259" key="8">
    <source>
        <dbReference type="PROSITE" id="PS50928"/>
    </source>
</evidence>
<reference evidence="9 10" key="1">
    <citation type="journal article" date="2016" name="Gut Pathog.">
        <title>Whole genome sequencing of "Faecalibaculum rodentium" ALO17, isolated from C57BL/6J laboratory mouse feces.</title>
        <authorList>
            <person name="Lim S."/>
            <person name="Chang D.H."/>
            <person name="Ahn S."/>
            <person name="Kim B.C."/>
        </authorList>
    </citation>
    <scope>NUCLEOTIDE SEQUENCE [LARGE SCALE GENOMIC DNA]</scope>
    <source>
        <strain evidence="9 10">Alo17</strain>
    </source>
</reference>
<dbReference type="GO" id="GO:0005886">
    <property type="term" value="C:plasma membrane"/>
    <property type="evidence" value="ECO:0007669"/>
    <property type="project" value="UniProtKB-SubCell"/>
</dbReference>
<feature type="transmembrane region" description="Helical" evidence="7">
    <location>
        <begin position="212"/>
        <end position="237"/>
    </location>
</feature>
<dbReference type="KEGG" id="fro:AALO17_09370"/>
<dbReference type="InterPro" id="IPR035906">
    <property type="entry name" value="MetI-like_sf"/>
</dbReference>
<dbReference type="AlphaFoldDB" id="A0A140DTU4"/>
<feature type="transmembrane region" description="Helical" evidence="7">
    <location>
        <begin position="120"/>
        <end position="138"/>
    </location>
</feature>
<evidence type="ECO:0000256" key="6">
    <source>
        <dbReference type="ARBA" id="ARBA00023136"/>
    </source>
</evidence>
<accession>A0A140DTU4</accession>
<feature type="domain" description="ABC transmembrane type-1" evidence="8">
    <location>
        <begin position="53"/>
        <end position="237"/>
    </location>
</feature>
<evidence type="ECO:0000313" key="10">
    <source>
        <dbReference type="Proteomes" id="UP000069771"/>
    </source>
</evidence>
<keyword evidence="2" id="KW-0813">Transport</keyword>
<dbReference type="InterPro" id="IPR000515">
    <property type="entry name" value="MetI-like"/>
</dbReference>
<organism evidence="9 10">
    <name type="scientific">Faecalibaculum rodentium</name>
    <dbReference type="NCBI Taxonomy" id="1702221"/>
    <lineage>
        <taxon>Bacteria</taxon>
        <taxon>Bacillati</taxon>
        <taxon>Bacillota</taxon>
        <taxon>Erysipelotrichia</taxon>
        <taxon>Erysipelotrichales</taxon>
        <taxon>Erysipelotrichaceae</taxon>
        <taxon>Faecalibaculum</taxon>
    </lineage>
</organism>
<keyword evidence="10" id="KW-1185">Reference proteome</keyword>
<dbReference type="OrthoDB" id="308958at2"/>
<keyword evidence="6 7" id="KW-0472">Membrane</keyword>
<proteinExistence type="predicted"/>
<dbReference type="PANTHER" id="PTHR30151:SF0">
    <property type="entry name" value="ABC TRANSPORTER PERMEASE PROTEIN MJ0413-RELATED"/>
    <property type="match status" value="1"/>
</dbReference>
<evidence type="ECO:0000256" key="5">
    <source>
        <dbReference type="ARBA" id="ARBA00022989"/>
    </source>
</evidence>
<protein>
    <recommendedName>
        <fullName evidence="8">ABC transmembrane type-1 domain-containing protein</fullName>
    </recommendedName>
</protein>